<sequence length="552" mass="61102">MDNTWWWLLGLVALLFGGMLLSAWRARQQLQTRLLMSWGQLPGRTRQDSEASLQEAYAAQRQLHPRGSTIDDLTWHDLNLMQVFQRVNLTESSVGAEALYAQMRGFYFGQPATDEKLIAFFAQNQPARMAVRTAFAHLGKVDHNQSQQYLLNADHHVLPGSWQFRVLGLLPLVGVALIFVVPLAGVLLMIASLLFNLVYYQLRRNALELELNAMRYLVQTIAAAHQLSGINTPRQAALKAAYAPLKQITRHAFVFRTHTGTELEVVMDYLGICFMLPFIAYNSVLQTLTAQRQAALTLWQELGQLEVAIAIANFRQASPVACQPTFTADAVEAQGLVHPLLKKPVANDLDWRQTALITGSNASGKSTYVKSVAINCVLAQTINTATASSFALAPGHVVTAMAVQDDITAGDSYFIAEIKAIQRVLKLAAQGQRVYGFIDEILKGTNTIERIAASASVVQWLSRTKARVMVATHDSELTEILKALVINWHFQETVTASGVTFDYQLHQGPATSHNAIALLSTMAYPQPIIQTAHDLVAAFEQTRTWPQVEQSK</sequence>
<gene>
    <name evidence="6" type="ORF">ACFQ41_01705</name>
</gene>
<dbReference type="PANTHER" id="PTHR11361">
    <property type="entry name" value="DNA MISMATCH REPAIR PROTEIN MUTS FAMILY MEMBER"/>
    <property type="match status" value="1"/>
</dbReference>
<keyword evidence="2" id="KW-0067">ATP-binding</keyword>
<evidence type="ECO:0000256" key="3">
    <source>
        <dbReference type="ARBA" id="ARBA00023125"/>
    </source>
</evidence>
<dbReference type="Pfam" id="PF00488">
    <property type="entry name" value="MutS_V"/>
    <property type="match status" value="1"/>
</dbReference>
<dbReference type="Gene3D" id="3.40.50.300">
    <property type="entry name" value="P-loop containing nucleotide triphosphate hydrolases"/>
    <property type="match status" value="1"/>
</dbReference>
<dbReference type="RefSeq" id="WP_204118579.1">
    <property type="nucleotide sequence ID" value="NZ_BOLV01000006.1"/>
</dbReference>
<dbReference type="Proteomes" id="UP001597199">
    <property type="component" value="Unassembled WGS sequence"/>
</dbReference>
<evidence type="ECO:0000256" key="1">
    <source>
        <dbReference type="ARBA" id="ARBA00022741"/>
    </source>
</evidence>
<feature type="transmembrane region" description="Helical" evidence="4">
    <location>
        <begin position="169"/>
        <end position="195"/>
    </location>
</feature>
<organism evidence="6 7">
    <name type="scientific">Lacticaseibacillus suilingensis</name>
    <dbReference type="NCBI Taxonomy" id="2799577"/>
    <lineage>
        <taxon>Bacteria</taxon>
        <taxon>Bacillati</taxon>
        <taxon>Bacillota</taxon>
        <taxon>Bacilli</taxon>
        <taxon>Lactobacillales</taxon>
        <taxon>Lactobacillaceae</taxon>
        <taxon>Lacticaseibacillus</taxon>
    </lineage>
</organism>
<dbReference type="PANTHER" id="PTHR11361:SF152">
    <property type="entry name" value="DNA MISMATCH REPAIR PROTEIN"/>
    <property type="match status" value="1"/>
</dbReference>
<evidence type="ECO:0000313" key="6">
    <source>
        <dbReference type="EMBL" id="MFD1398020.1"/>
    </source>
</evidence>
<proteinExistence type="predicted"/>
<dbReference type="SMART" id="SM00534">
    <property type="entry name" value="MUTSac"/>
    <property type="match status" value="1"/>
</dbReference>
<reference evidence="7" key="1">
    <citation type="journal article" date="2019" name="Int. J. Syst. Evol. Microbiol.">
        <title>The Global Catalogue of Microorganisms (GCM) 10K type strain sequencing project: providing services to taxonomists for standard genome sequencing and annotation.</title>
        <authorList>
            <consortium name="The Broad Institute Genomics Platform"/>
            <consortium name="The Broad Institute Genome Sequencing Center for Infectious Disease"/>
            <person name="Wu L."/>
            <person name="Ma J."/>
        </authorList>
    </citation>
    <scope>NUCLEOTIDE SEQUENCE [LARGE SCALE GENOMIC DNA]</scope>
    <source>
        <strain evidence="7">CCM 9110</strain>
    </source>
</reference>
<comment type="caution">
    <text evidence="6">The sequence shown here is derived from an EMBL/GenBank/DDBJ whole genome shotgun (WGS) entry which is preliminary data.</text>
</comment>
<keyword evidence="4" id="KW-0812">Transmembrane</keyword>
<feature type="domain" description="DNA mismatch repair proteins mutS family" evidence="5">
    <location>
        <begin position="352"/>
        <end position="537"/>
    </location>
</feature>
<protein>
    <submittedName>
        <fullName evidence="6">DNA mismatch repair protein MutS</fullName>
    </submittedName>
</protein>
<evidence type="ECO:0000259" key="5">
    <source>
        <dbReference type="SMART" id="SM00534"/>
    </source>
</evidence>
<evidence type="ECO:0000256" key="2">
    <source>
        <dbReference type="ARBA" id="ARBA00022840"/>
    </source>
</evidence>
<keyword evidence="7" id="KW-1185">Reference proteome</keyword>
<dbReference type="InterPro" id="IPR027417">
    <property type="entry name" value="P-loop_NTPase"/>
</dbReference>
<name>A0ABW4BE15_9LACO</name>
<keyword evidence="1" id="KW-0547">Nucleotide-binding</keyword>
<keyword evidence="4" id="KW-1133">Transmembrane helix</keyword>
<keyword evidence="3" id="KW-0238">DNA-binding</keyword>
<dbReference type="InterPro" id="IPR000432">
    <property type="entry name" value="DNA_mismatch_repair_MutS_C"/>
</dbReference>
<evidence type="ECO:0000313" key="7">
    <source>
        <dbReference type="Proteomes" id="UP001597199"/>
    </source>
</evidence>
<keyword evidence="4" id="KW-0472">Membrane</keyword>
<dbReference type="InterPro" id="IPR045076">
    <property type="entry name" value="MutS"/>
</dbReference>
<dbReference type="SUPFAM" id="SSF52540">
    <property type="entry name" value="P-loop containing nucleoside triphosphate hydrolases"/>
    <property type="match status" value="1"/>
</dbReference>
<evidence type="ECO:0000256" key="4">
    <source>
        <dbReference type="SAM" id="Phobius"/>
    </source>
</evidence>
<dbReference type="EMBL" id="JBHTOA010000015">
    <property type="protein sequence ID" value="MFD1398020.1"/>
    <property type="molecule type" value="Genomic_DNA"/>
</dbReference>
<accession>A0ABW4BE15</accession>
<feature type="transmembrane region" description="Helical" evidence="4">
    <location>
        <begin position="6"/>
        <end position="26"/>
    </location>
</feature>